<dbReference type="PANTHER" id="PTHR13767">
    <property type="entry name" value="TRNA-PSEUDOURIDINE SYNTHASE"/>
    <property type="match status" value="1"/>
</dbReference>
<dbReference type="Proteomes" id="UP001597036">
    <property type="component" value="Unassembled WGS sequence"/>
</dbReference>
<dbReference type="SUPFAM" id="SSF55120">
    <property type="entry name" value="Pseudouridine synthase"/>
    <property type="match status" value="1"/>
</dbReference>
<evidence type="ECO:0000259" key="7">
    <source>
        <dbReference type="Pfam" id="PF16198"/>
    </source>
</evidence>
<comment type="similarity">
    <text evidence="2 5">Belongs to the pseudouridine synthase TruB family. Type 1 subfamily.</text>
</comment>
<dbReference type="EC" id="5.4.99.25" evidence="5"/>
<dbReference type="InterPro" id="IPR032819">
    <property type="entry name" value="TruB_C"/>
</dbReference>
<evidence type="ECO:0000256" key="3">
    <source>
        <dbReference type="ARBA" id="ARBA00022694"/>
    </source>
</evidence>
<gene>
    <name evidence="5 8" type="primary">truB</name>
    <name evidence="8" type="ORF">ACFQY8_06235</name>
</gene>
<evidence type="ECO:0000256" key="5">
    <source>
        <dbReference type="HAMAP-Rule" id="MF_01080"/>
    </source>
</evidence>
<evidence type="ECO:0000256" key="1">
    <source>
        <dbReference type="ARBA" id="ARBA00000385"/>
    </source>
</evidence>
<evidence type="ECO:0000313" key="9">
    <source>
        <dbReference type="Proteomes" id="UP001597036"/>
    </source>
</evidence>
<protein>
    <recommendedName>
        <fullName evidence="5">tRNA pseudouridine synthase B</fullName>
        <ecNumber evidence="5">5.4.99.25</ecNumber>
    </recommendedName>
    <alternativeName>
        <fullName evidence="5">tRNA pseudouridine(55) synthase</fullName>
        <shortName evidence="5">Psi55 synthase</shortName>
    </alternativeName>
    <alternativeName>
        <fullName evidence="5">tRNA pseudouridylate synthase</fullName>
    </alternativeName>
    <alternativeName>
        <fullName evidence="5">tRNA-uridine isomerase</fullName>
    </alternativeName>
</protein>
<keyword evidence="3 5" id="KW-0819">tRNA processing</keyword>
<evidence type="ECO:0000313" key="8">
    <source>
        <dbReference type="EMBL" id="MFD0705340.1"/>
    </source>
</evidence>
<evidence type="ECO:0000256" key="2">
    <source>
        <dbReference type="ARBA" id="ARBA00005642"/>
    </source>
</evidence>
<keyword evidence="4 5" id="KW-0413">Isomerase</keyword>
<dbReference type="Pfam" id="PF16198">
    <property type="entry name" value="TruB_C_2"/>
    <property type="match status" value="1"/>
</dbReference>
<organism evidence="8 9">
    <name type="scientific">Alloscardovia venturai</name>
    <dbReference type="NCBI Taxonomy" id="1769421"/>
    <lineage>
        <taxon>Bacteria</taxon>
        <taxon>Bacillati</taxon>
        <taxon>Actinomycetota</taxon>
        <taxon>Actinomycetes</taxon>
        <taxon>Bifidobacteriales</taxon>
        <taxon>Bifidobacteriaceae</taxon>
        <taxon>Alloscardovia</taxon>
    </lineage>
</organism>
<proteinExistence type="inferred from homology"/>
<accession>A0ABW2Y7J0</accession>
<comment type="catalytic activity">
    <reaction evidence="1 5">
        <text>uridine(55) in tRNA = pseudouridine(55) in tRNA</text>
        <dbReference type="Rhea" id="RHEA:42532"/>
        <dbReference type="Rhea" id="RHEA-COMP:10101"/>
        <dbReference type="Rhea" id="RHEA-COMP:10102"/>
        <dbReference type="ChEBI" id="CHEBI:65314"/>
        <dbReference type="ChEBI" id="CHEBI:65315"/>
        <dbReference type="EC" id="5.4.99.25"/>
    </reaction>
</comment>
<evidence type="ECO:0000256" key="4">
    <source>
        <dbReference type="ARBA" id="ARBA00023235"/>
    </source>
</evidence>
<reference evidence="9" key="1">
    <citation type="journal article" date="2019" name="Int. J. Syst. Evol. Microbiol.">
        <title>The Global Catalogue of Microorganisms (GCM) 10K type strain sequencing project: providing services to taxonomists for standard genome sequencing and annotation.</title>
        <authorList>
            <consortium name="The Broad Institute Genomics Platform"/>
            <consortium name="The Broad Institute Genome Sequencing Center for Infectious Disease"/>
            <person name="Wu L."/>
            <person name="Ma J."/>
        </authorList>
    </citation>
    <scope>NUCLEOTIDE SEQUENCE [LARGE SCALE GENOMIC DNA]</scope>
    <source>
        <strain evidence="9">CCM 8604</strain>
    </source>
</reference>
<evidence type="ECO:0000259" key="6">
    <source>
        <dbReference type="Pfam" id="PF01509"/>
    </source>
</evidence>
<dbReference type="HAMAP" id="MF_01080">
    <property type="entry name" value="TruB_bact"/>
    <property type="match status" value="1"/>
</dbReference>
<dbReference type="PANTHER" id="PTHR13767:SF2">
    <property type="entry name" value="PSEUDOURIDYLATE SYNTHASE TRUB1"/>
    <property type="match status" value="1"/>
</dbReference>
<feature type="domain" description="Pseudouridine synthase II N-terminal" evidence="6">
    <location>
        <begin position="25"/>
        <end position="187"/>
    </location>
</feature>
<dbReference type="InterPro" id="IPR014780">
    <property type="entry name" value="tRNA_psdUridine_synth_TruB"/>
</dbReference>
<name>A0ABW2Y7J0_9BIFI</name>
<dbReference type="Pfam" id="PF01509">
    <property type="entry name" value="TruB_N"/>
    <property type="match status" value="1"/>
</dbReference>
<dbReference type="CDD" id="cd02573">
    <property type="entry name" value="PseudoU_synth_EcTruB"/>
    <property type="match status" value="1"/>
</dbReference>
<keyword evidence="9" id="KW-1185">Reference proteome</keyword>
<sequence length="338" mass="36293">MLSSGVIIVDKPQGATSHDVVAACRSLLHTSKVGHAGTLDPMATGTLVVGFGSATRLLNAIVGTDKTYITTIHLGDSSTTDDADGEIVNLSAEQRVAVDLRLAAITPADIYREVSQLTGAIEQIPSTYSAKKINGKRAYDLARRGEHVELNSRTVTVSDFHVESIRRMESGHIEVDAQITCSAGTYIRALGRDLGSALGVGGYLTMLRRTRVGKFSVNDAKTIVFEAREHEFTDKTGARVKRVKAYAPTDIRDGARLSQSIITPAQAATLTMPTYNLTPQQAIDISFGRPLKVALEELSAALYDGHLMALIEPWKNNTQAKPTTVFITAADLAALMQA</sequence>
<dbReference type="EMBL" id="JBHTHQ010000021">
    <property type="protein sequence ID" value="MFD0705340.1"/>
    <property type="molecule type" value="Genomic_DNA"/>
</dbReference>
<dbReference type="Gene3D" id="3.30.2350.10">
    <property type="entry name" value="Pseudouridine synthase"/>
    <property type="match status" value="1"/>
</dbReference>
<feature type="domain" description="tRNA pseudouridylate synthase B C-terminal" evidence="7">
    <location>
        <begin position="188"/>
        <end position="221"/>
    </location>
</feature>
<dbReference type="InterPro" id="IPR002501">
    <property type="entry name" value="PsdUridine_synth_N"/>
</dbReference>
<comment type="function">
    <text evidence="5">Responsible for synthesis of pseudouridine from uracil-55 in the psi GC loop of transfer RNAs.</text>
</comment>
<dbReference type="InterPro" id="IPR020103">
    <property type="entry name" value="PsdUridine_synth_cat_dom_sf"/>
</dbReference>
<dbReference type="NCBIfam" id="TIGR00431">
    <property type="entry name" value="TruB"/>
    <property type="match status" value="1"/>
</dbReference>
<feature type="active site" description="Nucleophile" evidence="5">
    <location>
        <position position="40"/>
    </location>
</feature>
<comment type="caution">
    <text evidence="8">The sequence shown here is derived from an EMBL/GenBank/DDBJ whole genome shotgun (WGS) entry which is preliminary data.</text>
</comment>
<dbReference type="RefSeq" id="WP_377939031.1">
    <property type="nucleotide sequence ID" value="NZ_JBHTHQ010000021.1"/>
</dbReference>
<dbReference type="GO" id="GO:0160148">
    <property type="term" value="F:tRNA pseudouridine(55) synthase activity"/>
    <property type="evidence" value="ECO:0007669"/>
    <property type="project" value="UniProtKB-EC"/>
</dbReference>